<dbReference type="InterPro" id="IPR005106">
    <property type="entry name" value="Asp/hSer_DH_NAD-bd"/>
</dbReference>
<dbReference type="GO" id="GO:0004412">
    <property type="term" value="F:homoserine dehydrogenase activity"/>
    <property type="evidence" value="ECO:0007669"/>
    <property type="project" value="UniProtKB-EC"/>
</dbReference>
<keyword evidence="11" id="KW-0808">Transferase</keyword>
<comment type="pathway">
    <text evidence="6">Amino-acid biosynthesis; L-threonine biosynthesis; L-threonine from L-aspartate: step 1/5.</text>
</comment>
<evidence type="ECO:0000259" key="28">
    <source>
        <dbReference type="PROSITE" id="PS51671"/>
    </source>
</evidence>
<evidence type="ECO:0000256" key="7">
    <source>
        <dbReference type="ARBA" id="ARBA00007952"/>
    </source>
</evidence>
<dbReference type="GO" id="GO:0009086">
    <property type="term" value="P:methionine biosynthetic process"/>
    <property type="evidence" value="ECO:0007669"/>
    <property type="project" value="UniProtKB-KW"/>
</dbReference>
<keyword evidence="14" id="KW-0547">Nucleotide-binding</keyword>
<gene>
    <name evidence="29" type="ORF">SAMN04488087_0554</name>
</gene>
<dbReference type="Pfam" id="PF03447">
    <property type="entry name" value="NAD_binding_3"/>
    <property type="match status" value="1"/>
</dbReference>
<protein>
    <submittedName>
        <fullName evidence="29">Aspartate kinase</fullName>
    </submittedName>
</protein>
<keyword evidence="17" id="KW-0521">NADP</keyword>
<keyword evidence="30" id="KW-1185">Reference proteome</keyword>
<dbReference type="InterPro" id="IPR019811">
    <property type="entry name" value="HDH_CS"/>
</dbReference>
<evidence type="ECO:0000256" key="12">
    <source>
        <dbReference type="ARBA" id="ARBA00022697"/>
    </source>
</evidence>
<comment type="similarity">
    <text evidence="8">In the N-terminal section; belongs to the aspartokinase family.</text>
</comment>
<evidence type="ECO:0000256" key="23">
    <source>
        <dbReference type="ARBA" id="ARBA00023268"/>
    </source>
</evidence>
<dbReference type="GO" id="GO:0046872">
    <property type="term" value="F:metal ion binding"/>
    <property type="evidence" value="ECO:0007669"/>
    <property type="project" value="UniProtKB-KW"/>
</dbReference>
<dbReference type="PROSITE" id="PS51671">
    <property type="entry name" value="ACT"/>
    <property type="match status" value="1"/>
</dbReference>
<dbReference type="SUPFAM" id="SSF55347">
    <property type="entry name" value="Glyceraldehyde-3-phosphate dehydrogenase-like, C-terminal domain"/>
    <property type="match status" value="1"/>
</dbReference>
<dbReference type="GO" id="GO:0009089">
    <property type="term" value="P:lysine biosynthetic process via diaminopimelate"/>
    <property type="evidence" value="ECO:0007669"/>
    <property type="project" value="UniProtKB-UniPathway"/>
</dbReference>
<keyword evidence="18" id="KW-0560">Oxidoreductase</keyword>
<evidence type="ECO:0000313" key="30">
    <source>
        <dbReference type="Proteomes" id="UP000185812"/>
    </source>
</evidence>
<dbReference type="UniPathway" id="UPA00034">
    <property type="reaction ID" value="UER00015"/>
</dbReference>
<dbReference type="InterPro" id="IPR036393">
    <property type="entry name" value="AceGlu_kinase-like_sf"/>
</dbReference>
<keyword evidence="20" id="KW-0915">Sodium</keyword>
<dbReference type="InterPro" id="IPR049638">
    <property type="entry name" value="AK-HD"/>
</dbReference>
<keyword evidence="21" id="KW-0457">Lysine biosynthesis</keyword>
<comment type="cofactor">
    <cofactor evidence="1">
        <name>a metal cation</name>
        <dbReference type="ChEBI" id="CHEBI:25213"/>
    </cofactor>
</comment>
<dbReference type="Proteomes" id="UP000185812">
    <property type="component" value="Unassembled WGS sequence"/>
</dbReference>
<dbReference type="NCBIfam" id="TIGR00657">
    <property type="entry name" value="asp_kinases"/>
    <property type="match status" value="1"/>
</dbReference>
<dbReference type="InterPro" id="IPR001048">
    <property type="entry name" value="Asp/Glu/Uridylate_kinase"/>
</dbReference>
<dbReference type="InterPro" id="IPR001341">
    <property type="entry name" value="Asp_kinase"/>
</dbReference>
<dbReference type="GO" id="GO:0005524">
    <property type="term" value="F:ATP binding"/>
    <property type="evidence" value="ECO:0007669"/>
    <property type="project" value="UniProtKB-KW"/>
</dbReference>
<comment type="pathway">
    <text evidence="4">Amino-acid biosynthesis; L-threonine biosynthesis; L-threonine from L-aspartate: step 3/5.</text>
</comment>
<feature type="domain" description="ACT" evidence="28">
    <location>
        <begin position="407"/>
        <end position="484"/>
    </location>
</feature>
<dbReference type="Pfam" id="PF22468">
    <property type="entry name" value="ACT_9"/>
    <property type="match status" value="2"/>
</dbReference>
<comment type="pathway">
    <text evidence="2">Amino-acid biosynthesis; L-lysine biosynthesis via DAP pathway; (S)-tetrahydrodipicolinate from L-aspartate: step 1/4.</text>
</comment>
<evidence type="ECO:0000256" key="9">
    <source>
        <dbReference type="ARBA" id="ARBA00011881"/>
    </source>
</evidence>
<evidence type="ECO:0000256" key="15">
    <source>
        <dbReference type="ARBA" id="ARBA00022777"/>
    </source>
</evidence>
<dbReference type="InterPro" id="IPR002912">
    <property type="entry name" value="ACT_dom"/>
</dbReference>
<dbReference type="GO" id="GO:0004072">
    <property type="term" value="F:aspartate kinase activity"/>
    <property type="evidence" value="ECO:0007669"/>
    <property type="project" value="UniProtKB-EC"/>
</dbReference>
<dbReference type="PANTHER" id="PTHR43070">
    <property type="match status" value="1"/>
</dbReference>
<evidence type="ECO:0000256" key="1">
    <source>
        <dbReference type="ARBA" id="ARBA00001920"/>
    </source>
</evidence>
<evidence type="ECO:0000256" key="22">
    <source>
        <dbReference type="ARBA" id="ARBA00023167"/>
    </source>
</evidence>
<dbReference type="InterPro" id="IPR018042">
    <property type="entry name" value="Aspartate_kinase_CS"/>
</dbReference>
<evidence type="ECO:0000256" key="11">
    <source>
        <dbReference type="ARBA" id="ARBA00022679"/>
    </source>
</evidence>
<dbReference type="CDD" id="cd04921">
    <property type="entry name" value="ACT_AKi-HSDH-ThrA-like_1"/>
    <property type="match status" value="1"/>
</dbReference>
<dbReference type="PROSITE" id="PS00324">
    <property type="entry name" value="ASPARTOKINASE"/>
    <property type="match status" value="1"/>
</dbReference>
<keyword evidence="16" id="KW-0067">ATP-binding</keyword>
<dbReference type="FunFam" id="3.30.360.10:FF:000006">
    <property type="entry name" value="Bifunctional aspartokinase/homoserine dehydrogenase"/>
    <property type="match status" value="1"/>
</dbReference>
<accession>A0A1M6QBY7</accession>
<dbReference type="CDD" id="cd04922">
    <property type="entry name" value="ACT_AKi-HSDH-ThrA_2"/>
    <property type="match status" value="1"/>
</dbReference>
<dbReference type="NCBIfam" id="NF007003">
    <property type="entry name" value="PRK09466.1"/>
    <property type="match status" value="1"/>
</dbReference>
<keyword evidence="12" id="KW-0791">Threonine biosynthesis</keyword>
<keyword evidence="13" id="KW-0479">Metal-binding</keyword>
<evidence type="ECO:0000256" key="19">
    <source>
        <dbReference type="ARBA" id="ARBA00023027"/>
    </source>
</evidence>
<dbReference type="OrthoDB" id="9799110at2"/>
<comment type="catalytic activity">
    <reaction evidence="25">
        <text>L-aspartate + ATP = 4-phospho-L-aspartate + ADP</text>
        <dbReference type="Rhea" id="RHEA:23776"/>
        <dbReference type="ChEBI" id="CHEBI:29991"/>
        <dbReference type="ChEBI" id="CHEBI:30616"/>
        <dbReference type="ChEBI" id="CHEBI:57535"/>
        <dbReference type="ChEBI" id="CHEBI:456216"/>
        <dbReference type="EC" id="2.7.2.4"/>
    </reaction>
    <physiologicalReaction direction="left-to-right" evidence="25">
        <dbReference type="Rhea" id="RHEA:23777"/>
    </physiologicalReaction>
</comment>
<name>A0A1M6QBY7_9BACT</name>
<evidence type="ECO:0000313" key="29">
    <source>
        <dbReference type="EMBL" id="SHK17691.1"/>
    </source>
</evidence>
<evidence type="ECO:0000256" key="10">
    <source>
        <dbReference type="ARBA" id="ARBA00022605"/>
    </source>
</evidence>
<dbReference type="UniPathway" id="UPA00051">
    <property type="reaction ID" value="UER00462"/>
</dbReference>
<keyword evidence="15 29" id="KW-0418">Kinase</keyword>
<dbReference type="Pfam" id="PF00742">
    <property type="entry name" value="Homoserine_dh"/>
    <property type="match status" value="1"/>
</dbReference>
<evidence type="ECO:0000256" key="14">
    <source>
        <dbReference type="ARBA" id="ARBA00022741"/>
    </source>
</evidence>
<dbReference type="InterPro" id="IPR054352">
    <property type="entry name" value="ACT_Aspartokinase"/>
</dbReference>
<dbReference type="SUPFAM" id="SSF53633">
    <property type="entry name" value="Carbamate kinase-like"/>
    <property type="match status" value="1"/>
</dbReference>
<dbReference type="RefSeq" id="WP_072714404.1">
    <property type="nucleotide sequence ID" value="NZ_FRAU01000001.1"/>
</dbReference>
<dbReference type="InterPro" id="IPR036291">
    <property type="entry name" value="NAD(P)-bd_dom_sf"/>
</dbReference>
<dbReference type="Gene3D" id="1.20.120.1320">
    <property type="entry name" value="Aspartokinase, catalytic domain"/>
    <property type="match status" value="1"/>
</dbReference>
<evidence type="ECO:0000256" key="24">
    <source>
        <dbReference type="ARBA" id="ARBA00044938"/>
    </source>
</evidence>
<comment type="catalytic activity">
    <reaction evidence="26">
        <text>L-homoserine + NADP(+) = L-aspartate 4-semialdehyde + NADPH + H(+)</text>
        <dbReference type="Rhea" id="RHEA:15761"/>
        <dbReference type="ChEBI" id="CHEBI:15378"/>
        <dbReference type="ChEBI" id="CHEBI:57476"/>
        <dbReference type="ChEBI" id="CHEBI:57783"/>
        <dbReference type="ChEBI" id="CHEBI:58349"/>
        <dbReference type="ChEBI" id="CHEBI:537519"/>
        <dbReference type="EC" id="1.1.1.3"/>
    </reaction>
    <physiologicalReaction direction="right-to-left" evidence="26">
        <dbReference type="Rhea" id="RHEA:15763"/>
    </physiologicalReaction>
</comment>
<comment type="similarity">
    <text evidence="7">In the C-terminal section; belongs to the homoserine dehydrogenase family.</text>
</comment>
<evidence type="ECO:0000256" key="6">
    <source>
        <dbReference type="ARBA" id="ARBA00005139"/>
    </source>
</evidence>
<dbReference type="PROSITE" id="PS01042">
    <property type="entry name" value="HOMOSER_DHGENASE"/>
    <property type="match status" value="1"/>
</dbReference>
<keyword evidence="10" id="KW-0028">Amino-acid biosynthesis</keyword>
<proteinExistence type="inferred from homology"/>
<dbReference type="Pfam" id="PF00696">
    <property type="entry name" value="AA_kinase"/>
    <property type="match status" value="1"/>
</dbReference>
<dbReference type="InterPro" id="IPR045865">
    <property type="entry name" value="ACT-like_dom_sf"/>
</dbReference>
<keyword evidence="23" id="KW-0511">Multifunctional enzyme</keyword>
<evidence type="ECO:0000256" key="4">
    <source>
        <dbReference type="ARBA" id="ARBA00005056"/>
    </source>
</evidence>
<dbReference type="InterPro" id="IPR001342">
    <property type="entry name" value="HDH_cat"/>
</dbReference>
<dbReference type="PANTHER" id="PTHR43070:SF5">
    <property type="entry name" value="HOMOSERINE DEHYDROGENASE"/>
    <property type="match status" value="1"/>
</dbReference>
<dbReference type="GO" id="GO:0009090">
    <property type="term" value="P:homoserine biosynthetic process"/>
    <property type="evidence" value="ECO:0007669"/>
    <property type="project" value="UniProtKB-ARBA"/>
</dbReference>
<dbReference type="GO" id="GO:0009088">
    <property type="term" value="P:threonine biosynthetic process"/>
    <property type="evidence" value="ECO:0007669"/>
    <property type="project" value="UniProtKB-UniPathway"/>
</dbReference>
<dbReference type="Gene3D" id="3.30.2130.10">
    <property type="entry name" value="VC0802-like"/>
    <property type="match status" value="1"/>
</dbReference>
<evidence type="ECO:0000256" key="25">
    <source>
        <dbReference type="ARBA" id="ARBA00048561"/>
    </source>
</evidence>
<comment type="pathway">
    <text evidence="5">Amino-acid biosynthesis; L-methionine biosynthesis via de novo pathway; L-homoserine from L-aspartate: step 3/3.</text>
</comment>
<dbReference type="GO" id="GO:0050661">
    <property type="term" value="F:NADP binding"/>
    <property type="evidence" value="ECO:0007669"/>
    <property type="project" value="InterPro"/>
</dbReference>
<comment type="subunit">
    <text evidence="9">Homotetramer.</text>
</comment>
<dbReference type="NCBIfam" id="NF006959">
    <property type="entry name" value="PRK09436.1"/>
    <property type="match status" value="1"/>
</dbReference>
<dbReference type="Gene3D" id="3.30.360.10">
    <property type="entry name" value="Dihydrodipicolinate Reductase, domain 2"/>
    <property type="match status" value="1"/>
</dbReference>
<dbReference type="AlphaFoldDB" id="A0A1M6QBY7"/>
<dbReference type="FunFam" id="3.30.2130.10:FF:000001">
    <property type="entry name" value="Bifunctional aspartokinase/homoserine dehydrogenase"/>
    <property type="match status" value="1"/>
</dbReference>
<dbReference type="InterPro" id="IPR011147">
    <property type="entry name" value="Bifunc_Aspkin/hSer_DH"/>
</dbReference>
<evidence type="ECO:0000256" key="26">
    <source>
        <dbReference type="ARBA" id="ARBA00048841"/>
    </source>
</evidence>
<dbReference type="EMBL" id="FRAU01000001">
    <property type="protein sequence ID" value="SHK17691.1"/>
    <property type="molecule type" value="Genomic_DNA"/>
</dbReference>
<comment type="function">
    <text evidence="24">Bifunctional aspartate kinase and homoserine dehydrogenase that catalyzes the first and the third steps toward the synthesis of lysine, methionine and threonine from aspartate.</text>
</comment>
<dbReference type="UniPathway" id="UPA00050">
    <property type="reaction ID" value="UER00063"/>
</dbReference>
<dbReference type="PIRSF" id="PIRSF000727">
    <property type="entry name" value="ThrA"/>
    <property type="match status" value="1"/>
</dbReference>
<evidence type="ECO:0000256" key="21">
    <source>
        <dbReference type="ARBA" id="ARBA00023154"/>
    </source>
</evidence>
<evidence type="ECO:0000256" key="2">
    <source>
        <dbReference type="ARBA" id="ARBA00004766"/>
    </source>
</evidence>
<evidence type="ECO:0000256" key="20">
    <source>
        <dbReference type="ARBA" id="ARBA00023053"/>
    </source>
</evidence>
<dbReference type="Gene3D" id="3.40.50.720">
    <property type="entry name" value="NAD(P)-binding Rossmann-like Domain"/>
    <property type="match status" value="1"/>
</dbReference>
<reference evidence="30" key="1">
    <citation type="submission" date="2016-11" db="EMBL/GenBank/DDBJ databases">
        <authorList>
            <person name="Varghese N."/>
            <person name="Submissions S."/>
        </authorList>
    </citation>
    <scope>NUCLEOTIDE SEQUENCE [LARGE SCALE GENOMIC DNA]</scope>
    <source>
        <strain evidence="30">DSM 22212</strain>
    </source>
</reference>
<sequence length="823" mass="90054">MATTRPVRVHKFGGTSVATADRIRRVVQLVQAEPETVRRVVVVSALGGVTDQLLGCIDAALARTGGHRATIETLRQRHQEVLEALVLPEERTALEAQLNAHWQALTELLDGLYLLRECTPRTRDAILSFGERLAAPLVAAAFRAAGSAAIALEATELVRTDDTFGEANVDFATTHRLIRERFAAIPEDQVVVVTGFIGATPEGVTTTLGRSGSDYTATILGAALEAELVVIWTDVDGVMSADPRLVPEAFVLPHLSYREAAEMAYFGAKVLHPRTMEPLQAKKIPLRIRNTLRPEAPGTLITADAPPPPWYARAVTAIRDIAVLMLEGAGMLGTPGISGRAFLALAEQKINVLLVSQASSEQSLCLGVRAADAEAALETLRRTFAFELETGRIRRIYVVPECATVSVVGDRMRHQPGLAGRMFSALGQANVNVLAIAQGAAETNISAVIAQRDTQRAVQALHETFILRTMRAHLFLIGVGVIGKTLLDMLARQIPHLQAEEGLELRLAGLATAERMLWQPAGIPWNEARERLQAEGEPMDLDRLVQLLTTERPRRLVVVDATASEEVARRYPELLTAGVAVVTPNKRANTLPYAFYQRLREVARERRVPYRYETTVGAGLPVIATLQDLLLAGDKVQRIEGVFSGTLAYLFNQMAEGVPFSEAVRAAREAGYTEPDPRDDLSGEDVARKLLILARELGLPVERSDVTVQPLVPSELRSVSLEEFLERLSDWDAHWQEQIEKARQQGQRLHYIGRIEDGRLAVNVQAVGPDSPFYNLQGTDNLIAFTTTYYCRTPLVVRGPGAGPQVTAAGILSDLRRALEQMR</sequence>
<keyword evidence="22" id="KW-0486">Methionine biosynthesis</keyword>
<dbReference type="SUPFAM" id="SSF55021">
    <property type="entry name" value="ACT-like"/>
    <property type="match status" value="2"/>
</dbReference>
<evidence type="ECO:0000256" key="8">
    <source>
        <dbReference type="ARBA" id="ARBA00010046"/>
    </source>
</evidence>
<dbReference type="SUPFAM" id="SSF51735">
    <property type="entry name" value="NAD(P)-binding Rossmann-fold domains"/>
    <property type="match status" value="1"/>
</dbReference>
<comment type="catalytic activity">
    <reaction evidence="27">
        <text>L-homoserine + NAD(+) = L-aspartate 4-semialdehyde + NADH + H(+)</text>
        <dbReference type="Rhea" id="RHEA:15757"/>
        <dbReference type="ChEBI" id="CHEBI:15378"/>
        <dbReference type="ChEBI" id="CHEBI:57476"/>
        <dbReference type="ChEBI" id="CHEBI:57540"/>
        <dbReference type="ChEBI" id="CHEBI:57945"/>
        <dbReference type="ChEBI" id="CHEBI:537519"/>
        <dbReference type="EC" id="1.1.1.3"/>
    </reaction>
    <physiologicalReaction direction="right-to-left" evidence="27">
        <dbReference type="Rhea" id="RHEA:15759"/>
    </physiologicalReaction>
</comment>
<dbReference type="STRING" id="633813.SAMN04488087_0554"/>
<comment type="pathway">
    <text evidence="3">Amino-acid biosynthesis; L-methionine biosynthesis via de novo pathway; L-homoserine from L-aspartate: step 1/3.</text>
</comment>
<evidence type="ECO:0000256" key="18">
    <source>
        <dbReference type="ARBA" id="ARBA00023002"/>
    </source>
</evidence>
<keyword evidence="19" id="KW-0520">NAD</keyword>
<dbReference type="CDD" id="cd04243">
    <property type="entry name" value="AAK_AK-HSDH-like"/>
    <property type="match status" value="1"/>
</dbReference>
<evidence type="ECO:0000256" key="5">
    <source>
        <dbReference type="ARBA" id="ARBA00005062"/>
    </source>
</evidence>
<evidence type="ECO:0000256" key="3">
    <source>
        <dbReference type="ARBA" id="ARBA00004986"/>
    </source>
</evidence>
<evidence type="ECO:0000256" key="16">
    <source>
        <dbReference type="ARBA" id="ARBA00022840"/>
    </source>
</evidence>
<organism evidence="29 30">
    <name type="scientific">Rhodothermus profundi</name>
    <dbReference type="NCBI Taxonomy" id="633813"/>
    <lineage>
        <taxon>Bacteria</taxon>
        <taxon>Pseudomonadati</taxon>
        <taxon>Rhodothermota</taxon>
        <taxon>Rhodothermia</taxon>
        <taxon>Rhodothermales</taxon>
        <taxon>Rhodothermaceae</taxon>
        <taxon>Rhodothermus</taxon>
    </lineage>
</organism>
<dbReference type="Gene3D" id="3.40.1160.10">
    <property type="entry name" value="Acetylglutamate kinase-like"/>
    <property type="match status" value="1"/>
</dbReference>
<evidence type="ECO:0000256" key="13">
    <source>
        <dbReference type="ARBA" id="ARBA00022723"/>
    </source>
</evidence>
<dbReference type="InterPro" id="IPR042199">
    <property type="entry name" value="AsparK_Bifunc_asparK/hSer_DH"/>
</dbReference>
<evidence type="ECO:0000256" key="27">
    <source>
        <dbReference type="ARBA" id="ARBA00049031"/>
    </source>
</evidence>
<evidence type="ECO:0000256" key="17">
    <source>
        <dbReference type="ARBA" id="ARBA00022857"/>
    </source>
</evidence>